<accession>A0A6V7P0X1</accession>
<feature type="transmembrane region" description="Helical" evidence="8">
    <location>
        <begin position="247"/>
        <end position="267"/>
    </location>
</feature>
<name>A0A6V7P0X1_ANACO</name>
<dbReference type="PANTHER" id="PTHR23130:SF171">
    <property type="entry name" value="OS01G0895300 PROTEIN"/>
    <property type="match status" value="1"/>
</dbReference>
<sequence>MELRLVGPRHELLRRDRVLRRRVDGRQQCSGRVVPTGRARPDQTVLSGGKNPWECPPDKGDLKLVTGTSAIVSQSSRLYLAFQVQTDQPKPYLINSVGPRNDLPSPLAGFLLSEHRDHASTSINYITGVISDAGEESAFSSPQRHGLLGMLGWGVLIPMGAAAARYCRNWDPQWFCAHMSVQGIGFALGLAGIVIGFKLDGRGSIMSMLTRRSALSSWPLQFIIALFARPDKSSKNRKYWNWYHHNVGRSVIAIATANIFFGLSIAGEKNAWFIGYSVFLGLSLIICIIFEIKRFMSNE</sequence>
<keyword evidence="6 8" id="KW-0472">Membrane</keyword>
<evidence type="ECO:0000259" key="9">
    <source>
        <dbReference type="PROSITE" id="PS50939"/>
    </source>
</evidence>
<keyword evidence="4" id="KW-0249">Electron transport</keyword>
<keyword evidence="5 8" id="KW-1133">Transmembrane helix</keyword>
<dbReference type="InterPro" id="IPR006593">
    <property type="entry name" value="Cyt_b561/ferric_Rdtase_TM"/>
</dbReference>
<proteinExistence type="predicted"/>
<evidence type="ECO:0000256" key="1">
    <source>
        <dbReference type="ARBA" id="ARBA00004370"/>
    </source>
</evidence>
<dbReference type="PROSITE" id="PS50939">
    <property type="entry name" value="CYTOCHROME_B561"/>
    <property type="match status" value="1"/>
</dbReference>
<evidence type="ECO:0000256" key="5">
    <source>
        <dbReference type="ARBA" id="ARBA00022989"/>
    </source>
</evidence>
<protein>
    <recommendedName>
        <fullName evidence="9">Cytochrome b561 domain-containing protein</fullName>
    </recommendedName>
</protein>
<feature type="domain" description="Cytochrome b561" evidence="9">
    <location>
        <begin position="112"/>
        <end position="299"/>
    </location>
</feature>
<reference evidence="10" key="1">
    <citation type="submission" date="2020-07" db="EMBL/GenBank/DDBJ databases">
        <authorList>
            <person name="Lin J."/>
        </authorList>
    </citation>
    <scope>NUCLEOTIDE SEQUENCE</scope>
</reference>
<evidence type="ECO:0000256" key="6">
    <source>
        <dbReference type="ARBA" id="ARBA00023136"/>
    </source>
</evidence>
<dbReference type="Gene3D" id="1.20.120.1770">
    <property type="match status" value="1"/>
</dbReference>
<feature type="transmembrane region" description="Helical" evidence="8">
    <location>
        <begin position="147"/>
        <end position="167"/>
    </location>
</feature>
<feature type="transmembrane region" description="Helical" evidence="8">
    <location>
        <begin position="174"/>
        <end position="197"/>
    </location>
</feature>
<dbReference type="PANTHER" id="PTHR23130">
    <property type="entry name" value="CYTOCHROME B561 AND DOMON DOMAIN-CONTAINING PROTEIN"/>
    <property type="match status" value="1"/>
</dbReference>
<dbReference type="CDD" id="cd08760">
    <property type="entry name" value="Cyt_b561_FRRS1_like"/>
    <property type="match status" value="1"/>
</dbReference>
<keyword evidence="3 8" id="KW-0812">Transmembrane</keyword>
<evidence type="ECO:0000256" key="8">
    <source>
        <dbReference type="SAM" id="Phobius"/>
    </source>
</evidence>
<dbReference type="GO" id="GO:0016020">
    <property type="term" value="C:membrane"/>
    <property type="evidence" value="ECO:0007669"/>
    <property type="project" value="UniProtKB-SubCell"/>
</dbReference>
<feature type="region of interest" description="Disordered" evidence="7">
    <location>
        <begin position="31"/>
        <end position="52"/>
    </location>
</feature>
<dbReference type="SMART" id="SM00665">
    <property type="entry name" value="B561"/>
    <property type="match status" value="1"/>
</dbReference>
<evidence type="ECO:0000256" key="7">
    <source>
        <dbReference type="SAM" id="MobiDB-lite"/>
    </source>
</evidence>
<gene>
    <name evidence="10" type="ORF">CB5_LOCUS7713</name>
</gene>
<dbReference type="AlphaFoldDB" id="A0A6V7P0X1"/>
<evidence type="ECO:0000313" key="10">
    <source>
        <dbReference type="EMBL" id="CAD1824502.1"/>
    </source>
</evidence>
<dbReference type="EMBL" id="LR862144">
    <property type="protein sequence ID" value="CAD1824502.1"/>
    <property type="molecule type" value="Genomic_DNA"/>
</dbReference>
<feature type="transmembrane region" description="Helical" evidence="8">
    <location>
        <begin position="273"/>
        <end position="292"/>
    </location>
</feature>
<evidence type="ECO:0000256" key="4">
    <source>
        <dbReference type="ARBA" id="ARBA00022982"/>
    </source>
</evidence>
<comment type="subcellular location">
    <subcellularLocation>
        <location evidence="1">Membrane</location>
    </subcellularLocation>
</comment>
<evidence type="ECO:0000256" key="2">
    <source>
        <dbReference type="ARBA" id="ARBA00022448"/>
    </source>
</evidence>
<keyword evidence="2" id="KW-0813">Transport</keyword>
<evidence type="ECO:0000256" key="3">
    <source>
        <dbReference type="ARBA" id="ARBA00022692"/>
    </source>
</evidence>
<organism evidence="10">
    <name type="scientific">Ananas comosus var. bracteatus</name>
    <name type="common">red pineapple</name>
    <dbReference type="NCBI Taxonomy" id="296719"/>
    <lineage>
        <taxon>Eukaryota</taxon>
        <taxon>Viridiplantae</taxon>
        <taxon>Streptophyta</taxon>
        <taxon>Embryophyta</taxon>
        <taxon>Tracheophyta</taxon>
        <taxon>Spermatophyta</taxon>
        <taxon>Magnoliopsida</taxon>
        <taxon>Liliopsida</taxon>
        <taxon>Poales</taxon>
        <taxon>Bromeliaceae</taxon>
        <taxon>Bromelioideae</taxon>
        <taxon>Ananas</taxon>
    </lineage>
</organism>